<reference evidence="2" key="1">
    <citation type="submission" date="2019-09" db="EMBL/GenBank/DDBJ databases">
        <authorList>
            <person name="Li J."/>
        </authorList>
    </citation>
    <scope>NUCLEOTIDE SEQUENCE [LARGE SCALE GENOMIC DNA]</scope>
    <source>
        <strain evidence="2">NRBC 14897</strain>
    </source>
</reference>
<dbReference type="EMBL" id="SDPP02000003">
    <property type="protein sequence ID" value="KAA1376469.1"/>
    <property type="molecule type" value="Genomic_DNA"/>
</dbReference>
<dbReference type="AlphaFoldDB" id="A0A641APA2"/>
<keyword evidence="3" id="KW-1185">Reference proteome</keyword>
<dbReference type="Pfam" id="PF02464">
    <property type="entry name" value="CinA"/>
    <property type="match status" value="1"/>
</dbReference>
<sequence length="165" mass="16197">MSPTAEAVDAIGALRGAGATVATAESLTGGLVCATLVAVPGASEVVRGSVVAYAADVKTSTLGVPVELIAERGTVDADVAAAMALGVRERLGATYGISTTGVAGPGPDEGKPAGTVHVAVAGPDGVRTRLLQLSGDRDGIRTGTVAALLSWLVARVGEESQHGRG</sequence>
<comment type="caution">
    <text evidence="2">The sequence shown here is derived from an EMBL/GenBank/DDBJ whole genome shotgun (WGS) entry which is preliminary data.</text>
</comment>
<dbReference type="RefSeq" id="WP_129184559.1">
    <property type="nucleotide sequence ID" value="NZ_JAGIOG010000001.1"/>
</dbReference>
<dbReference type="Gene3D" id="3.90.950.20">
    <property type="entry name" value="CinA-like"/>
    <property type="match status" value="1"/>
</dbReference>
<dbReference type="NCBIfam" id="TIGR00199">
    <property type="entry name" value="PncC_domain"/>
    <property type="match status" value="1"/>
</dbReference>
<evidence type="ECO:0000313" key="3">
    <source>
        <dbReference type="Proteomes" id="UP001515100"/>
    </source>
</evidence>
<dbReference type="OrthoDB" id="1253990at2"/>
<feature type="domain" description="CinA C-terminal" evidence="1">
    <location>
        <begin position="11"/>
        <end position="153"/>
    </location>
</feature>
<dbReference type="SUPFAM" id="SSF142433">
    <property type="entry name" value="CinA-like"/>
    <property type="match status" value="1"/>
</dbReference>
<evidence type="ECO:0000259" key="1">
    <source>
        <dbReference type="Pfam" id="PF02464"/>
    </source>
</evidence>
<accession>A0A641APA2</accession>
<dbReference type="Proteomes" id="UP001515100">
    <property type="component" value="Unassembled WGS sequence"/>
</dbReference>
<evidence type="ECO:0000313" key="2">
    <source>
        <dbReference type="EMBL" id="KAA1376469.1"/>
    </source>
</evidence>
<dbReference type="InterPro" id="IPR036653">
    <property type="entry name" value="CinA-like_C"/>
</dbReference>
<name>A0A641APA2_9ACTN</name>
<gene>
    <name evidence="2" type="ORF">ESP62_013670</name>
</gene>
<organism evidence="2 3">
    <name type="scientific">Aeromicrobium fastidiosum</name>
    <dbReference type="NCBI Taxonomy" id="52699"/>
    <lineage>
        <taxon>Bacteria</taxon>
        <taxon>Bacillati</taxon>
        <taxon>Actinomycetota</taxon>
        <taxon>Actinomycetes</taxon>
        <taxon>Propionibacteriales</taxon>
        <taxon>Nocardioidaceae</taxon>
        <taxon>Aeromicrobium</taxon>
    </lineage>
</organism>
<dbReference type="InterPro" id="IPR008136">
    <property type="entry name" value="CinA_C"/>
</dbReference>
<proteinExistence type="predicted"/>
<protein>
    <submittedName>
        <fullName evidence="2">CinA family protein</fullName>
    </submittedName>
</protein>